<evidence type="ECO:0008006" key="5">
    <source>
        <dbReference type="Google" id="ProtNLM"/>
    </source>
</evidence>
<gene>
    <name evidence="3" type="ORF">Ctob_012525</name>
</gene>
<dbReference type="AlphaFoldDB" id="A0A0M0K640"/>
<proteinExistence type="predicted"/>
<name>A0A0M0K640_9EUKA</name>
<keyword evidence="4" id="KW-1185">Reference proteome</keyword>
<feature type="region of interest" description="Disordered" evidence="1">
    <location>
        <begin position="264"/>
        <end position="291"/>
    </location>
</feature>
<feature type="region of interest" description="Disordered" evidence="1">
    <location>
        <begin position="213"/>
        <end position="240"/>
    </location>
</feature>
<organism evidence="3 4">
    <name type="scientific">Chrysochromulina tobinii</name>
    <dbReference type="NCBI Taxonomy" id="1460289"/>
    <lineage>
        <taxon>Eukaryota</taxon>
        <taxon>Haptista</taxon>
        <taxon>Haptophyta</taxon>
        <taxon>Prymnesiophyceae</taxon>
        <taxon>Prymnesiales</taxon>
        <taxon>Chrysochromulinaceae</taxon>
        <taxon>Chrysochromulina</taxon>
    </lineage>
</organism>
<feature type="compositionally biased region" description="Basic and acidic residues" evidence="1">
    <location>
        <begin position="303"/>
        <end position="314"/>
    </location>
</feature>
<keyword evidence="2" id="KW-0812">Transmembrane</keyword>
<dbReference type="InterPro" id="IPR018247">
    <property type="entry name" value="EF_Hand_1_Ca_BS"/>
</dbReference>
<keyword evidence="2" id="KW-1133">Transmembrane helix</keyword>
<reference evidence="4" key="1">
    <citation type="journal article" date="2015" name="PLoS Genet.">
        <title>Genome Sequence and Transcriptome Analyses of Chrysochromulina tobin: Metabolic Tools for Enhanced Algal Fitness in the Prominent Order Prymnesiales (Haptophyceae).</title>
        <authorList>
            <person name="Hovde B.T."/>
            <person name="Deodato C.R."/>
            <person name="Hunsperger H.M."/>
            <person name="Ryken S.A."/>
            <person name="Yost W."/>
            <person name="Jha R.K."/>
            <person name="Patterson J."/>
            <person name="Monnat R.J. Jr."/>
            <person name="Barlow S.B."/>
            <person name="Starkenburg S.R."/>
            <person name="Cattolico R.A."/>
        </authorList>
    </citation>
    <scope>NUCLEOTIDE SEQUENCE</scope>
    <source>
        <strain evidence="4">CCMP291</strain>
    </source>
</reference>
<accession>A0A0M0K640</accession>
<evidence type="ECO:0000313" key="3">
    <source>
        <dbReference type="EMBL" id="KOO34052.1"/>
    </source>
</evidence>
<evidence type="ECO:0000313" key="4">
    <source>
        <dbReference type="Proteomes" id="UP000037460"/>
    </source>
</evidence>
<dbReference type="PROSITE" id="PS00018">
    <property type="entry name" value="EF_HAND_1"/>
    <property type="match status" value="1"/>
</dbReference>
<feature type="region of interest" description="Disordered" evidence="1">
    <location>
        <begin position="303"/>
        <end position="384"/>
    </location>
</feature>
<comment type="caution">
    <text evidence="3">The sequence shown here is derived from an EMBL/GenBank/DDBJ whole genome shotgun (WGS) entry which is preliminary data.</text>
</comment>
<evidence type="ECO:0000256" key="1">
    <source>
        <dbReference type="SAM" id="MobiDB-lite"/>
    </source>
</evidence>
<protein>
    <recommendedName>
        <fullName evidence="5">EF-hand domain-containing protein</fullName>
    </recommendedName>
</protein>
<sequence length="384" mass="41425">MSFVTRQVRMSWVMRHDLGRYAVLVNVLLFPLIIVSIIVDSSYLQLPSLVIHVYMLVTALLMLIIELRIEVTRRTALHLLRYASAMMHPTARGVVYLVMALTLLSSWSDSGYLLEVLAFLHLLVGYRVSSKLSALRRALPDQTSLLAAFRHAATDGEPLSRFGLKMMLQAAGVPVRFHFDLTALMITLDLDRDGCVSEDDLLYWLGTDTPDVSPRVDASDEEEMKDSITAPDFDSTEGRVAPPSFREQLGEAFGVETPGAFLGSEIETPGAFPGSMPPGGAQGGAQGGARSMSHIDQLLAARDREVAGQRRKEPAIATPSTAPPKTAPDEDDGIELAALSRSHGGHAVPGAVSGAVSGATPRPVRTTAPATPAKDLTDEDWEAV</sequence>
<feature type="transmembrane region" description="Helical" evidence="2">
    <location>
        <begin position="79"/>
        <end position="104"/>
    </location>
</feature>
<keyword evidence="2" id="KW-0472">Membrane</keyword>
<feature type="transmembrane region" description="Helical" evidence="2">
    <location>
        <begin position="49"/>
        <end position="67"/>
    </location>
</feature>
<evidence type="ECO:0000256" key="2">
    <source>
        <dbReference type="SAM" id="Phobius"/>
    </source>
</evidence>
<dbReference type="Proteomes" id="UP000037460">
    <property type="component" value="Unassembled WGS sequence"/>
</dbReference>
<feature type="compositionally biased region" description="Low complexity" evidence="1">
    <location>
        <begin position="359"/>
        <end position="373"/>
    </location>
</feature>
<feature type="transmembrane region" description="Helical" evidence="2">
    <location>
        <begin position="21"/>
        <end position="43"/>
    </location>
</feature>
<dbReference type="EMBL" id="JWZX01001340">
    <property type="protein sequence ID" value="KOO34052.1"/>
    <property type="molecule type" value="Genomic_DNA"/>
</dbReference>